<dbReference type="SUPFAM" id="SSF46785">
    <property type="entry name" value="Winged helix' DNA-binding domain"/>
    <property type="match status" value="1"/>
</dbReference>
<dbReference type="InterPro" id="IPR005119">
    <property type="entry name" value="LysR_subst-bd"/>
</dbReference>
<dbReference type="FunFam" id="1.10.10.10:FF:000001">
    <property type="entry name" value="LysR family transcriptional regulator"/>
    <property type="match status" value="1"/>
</dbReference>
<sequence length="295" mass="31274">MTFEQLRIFAAVAEREHVTRAAEALNLTQSAASSAISALEQQFGLKLFHRVGRNITLTEAGRCFFNEAKAILARVHSAEAAMAEFSGMARGRLTIHASQTIASYFLPDWLVRFHARFPGIELSVAVGNTAQVVRAVAQGDAELGFVEGPVSHPQLATELVGTDQMIVVVSPGHPWAGKMSLSPAALAEASWVLREDGSGTRAVFTEALHALGLAHEDLRIAIALPSNEAVRAAAEGGAGPAALSSLVCAESLAAGRLVKVGVTLPGREFNAVQHVERYRSRAVAALLKLIREGKA</sequence>
<dbReference type="Gene3D" id="3.40.190.290">
    <property type="match status" value="1"/>
</dbReference>
<keyword evidence="7" id="KW-1185">Reference proteome</keyword>
<dbReference type="InterPro" id="IPR000847">
    <property type="entry name" value="LysR_HTH_N"/>
</dbReference>
<dbReference type="GO" id="GO:0000976">
    <property type="term" value="F:transcription cis-regulatory region binding"/>
    <property type="evidence" value="ECO:0007669"/>
    <property type="project" value="TreeGrafter"/>
</dbReference>
<comment type="similarity">
    <text evidence="1">Belongs to the LysR transcriptional regulatory family.</text>
</comment>
<organism evidence="6 7">
    <name type="scientific">Acidocella aromatica</name>
    <dbReference type="NCBI Taxonomy" id="1303579"/>
    <lineage>
        <taxon>Bacteria</taxon>
        <taxon>Pseudomonadati</taxon>
        <taxon>Pseudomonadota</taxon>
        <taxon>Alphaproteobacteria</taxon>
        <taxon>Acetobacterales</taxon>
        <taxon>Acidocellaceae</taxon>
        <taxon>Acidocella</taxon>
    </lineage>
</organism>
<dbReference type="PRINTS" id="PR00039">
    <property type="entry name" value="HTHLYSR"/>
</dbReference>
<dbReference type="Pfam" id="PF00126">
    <property type="entry name" value="HTH_1"/>
    <property type="match status" value="1"/>
</dbReference>
<dbReference type="InterPro" id="IPR036388">
    <property type="entry name" value="WH-like_DNA-bd_sf"/>
</dbReference>
<keyword evidence="3 6" id="KW-0238">DNA-binding</keyword>
<dbReference type="GO" id="GO:0003700">
    <property type="term" value="F:DNA-binding transcription factor activity"/>
    <property type="evidence" value="ECO:0007669"/>
    <property type="project" value="InterPro"/>
</dbReference>
<evidence type="ECO:0000259" key="5">
    <source>
        <dbReference type="PROSITE" id="PS50931"/>
    </source>
</evidence>
<dbReference type="InterPro" id="IPR036390">
    <property type="entry name" value="WH_DNA-bd_sf"/>
</dbReference>
<evidence type="ECO:0000256" key="4">
    <source>
        <dbReference type="ARBA" id="ARBA00023163"/>
    </source>
</evidence>
<accession>A0A840VCK0</accession>
<feature type="domain" description="HTH lysR-type" evidence="5">
    <location>
        <begin position="1"/>
        <end position="58"/>
    </location>
</feature>
<protein>
    <submittedName>
        <fullName evidence="6">DNA-binding transcriptional LysR family regulator</fullName>
    </submittedName>
</protein>
<name>A0A840VCK0_9PROT</name>
<keyword evidence="2" id="KW-0805">Transcription regulation</keyword>
<evidence type="ECO:0000313" key="6">
    <source>
        <dbReference type="EMBL" id="MBB5373394.1"/>
    </source>
</evidence>
<dbReference type="Proteomes" id="UP000553706">
    <property type="component" value="Unassembled WGS sequence"/>
</dbReference>
<comment type="caution">
    <text evidence="6">The sequence shown here is derived from an EMBL/GenBank/DDBJ whole genome shotgun (WGS) entry which is preliminary data.</text>
</comment>
<evidence type="ECO:0000256" key="1">
    <source>
        <dbReference type="ARBA" id="ARBA00009437"/>
    </source>
</evidence>
<evidence type="ECO:0000256" key="2">
    <source>
        <dbReference type="ARBA" id="ARBA00023015"/>
    </source>
</evidence>
<dbReference type="Gene3D" id="1.10.10.10">
    <property type="entry name" value="Winged helix-like DNA-binding domain superfamily/Winged helix DNA-binding domain"/>
    <property type="match status" value="1"/>
</dbReference>
<dbReference type="PROSITE" id="PS50931">
    <property type="entry name" value="HTH_LYSR"/>
    <property type="match status" value="1"/>
</dbReference>
<dbReference type="SUPFAM" id="SSF53850">
    <property type="entry name" value="Periplasmic binding protein-like II"/>
    <property type="match status" value="1"/>
</dbReference>
<evidence type="ECO:0000313" key="7">
    <source>
        <dbReference type="Proteomes" id="UP000553706"/>
    </source>
</evidence>
<dbReference type="Pfam" id="PF03466">
    <property type="entry name" value="LysR_substrate"/>
    <property type="match status" value="1"/>
</dbReference>
<dbReference type="PANTHER" id="PTHR30126:SF39">
    <property type="entry name" value="HTH-TYPE TRANSCRIPTIONAL REGULATOR CYSL"/>
    <property type="match status" value="1"/>
</dbReference>
<reference evidence="6 7" key="1">
    <citation type="submission" date="2020-08" db="EMBL/GenBank/DDBJ databases">
        <title>Genomic Encyclopedia of Type Strains, Phase IV (KMG-IV): sequencing the most valuable type-strain genomes for metagenomic binning, comparative biology and taxonomic classification.</title>
        <authorList>
            <person name="Goeker M."/>
        </authorList>
    </citation>
    <scope>NUCLEOTIDE SEQUENCE [LARGE SCALE GENOMIC DNA]</scope>
    <source>
        <strain evidence="6 7">DSM 27026</strain>
    </source>
</reference>
<dbReference type="CDD" id="cd08420">
    <property type="entry name" value="PBP2_CysL_like"/>
    <property type="match status" value="1"/>
</dbReference>
<dbReference type="AlphaFoldDB" id="A0A840VCK0"/>
<dbReference type="PANTHER" id="PTHR30126">
    <property type="entry name" value="HTH-TYPE TRANSCRIPTIONAL REGULATOR"/>
    <property type="match status" value="1"/>
</dbReference>
<proteinExistence type="inferred from homology"/>
<gene>
    <name evidence="6" type="ORF">HNP71_001654</name>
</gene>
<dbReference type="RefSeq" id="WP_183266400.1">
    <property type="nucleotide sequence ID" value="NZ_JACHFJ010000006.1"/>
</dbReference>
<keyword evidence="4" id="KW-0804">Transcription</keyword>
<evidence type="ECO:0000256" key="3">
    <source>
        <dbReference type="ARBA" id="ARBA00023125"/>
    </source>
</evidence>
<dbReference type="EMBL" id="JACHFJ010000006">
    <property type="protein sequence ID" value="MBB5373394.1"/>
    <property type="molecule type" value="Genomic_DNA"/>
</dbReference>